<dbReference type="Gene3D" id="1.10.510.10">
    <property type="entry name" value="Transferase(Phosphotransferase) domain 1"/>
    <property type="match status" value="1"/>
</dbReference>
<feature type="compositionally biased region" description="Basic and acidic residues" evidence="7">
    <location>
        <begin position="928"/>
        <end position="939"/>
    </location>
</feature>
<keyword evidence="2 6" id="KW-0547">Nucleotide-binding</keyword>
<feature type="compositionally biased region" description="Polar residues" evidence="7">
    <location>
        <begin position="1099"/>
        <end position="1112"/>
    </location>
</feature>
<feature type="domain" description="Protein kinase" evidence="8">
    <location>
        <begin position="1125"/>
        <end position="1425"/>
    </location>
</feature>
<gene>
    <name evidence="9" type="ORF">NliqN6_6678</name>
</gene>
<feature type="region of interest" description="Disordered" evidence="7">
    <location>
        <begin position="1"/>
        <end position="42"/>
    </location>
</feature>
<dbReference type="PANTHER" id="PTHR11042">
    <property type="entry name" value="EUKARYOTIC TRANSLATION INITIATION FACTOR 2-ALPHA KINASE EIF2-ALPHA KINASE -RELATED"/>
    <property type="match status" value="1"/>
</dbReference>
<dbReference type="GO" id="GO:0005524">
    <property type="term" value="F:ATP binding"/>
    <property type="evidence" value="ECO:0007669"/>
    <property type="project" value="UniProtKB-UniRule"/>
</dbReference>
<dbReference type="InterPro" id="IPR050339">
    <property type="entry name" value="CC_SR_Kinase"/>
</dbReference>
<evidence type="ECO:0000313" key="10">
    <source>
        <dbReference type="Proteomes" id="UP000620104"/>
    </source>
</evidence>
<comment type="caution">
    <text evidence="9">The sequence shown here is derived from an EMBL/GenBank/DDBJ whole genome shotgun (WGS) entry which is preliminary data.</text>
</comment>
<evidence type="ECO:0000256" key="3">
    <source>
        <dbReference type="ARBA" id="ARBA00022777"/>
    </source>
</evidence>
<sequence>MDASPLSPLSPLDLNRKAPRRPRLNDRNIAGATSPKPVPHPIMTFAYAPSGAPLSIDRIPSRSVNPALDARQRGSAVSSSCEPTSSSSSVSSYGSVIGSHRYVGMGGIGWNAQQGTSKRTGSRHAGIVDENDQPMLLARGSTESSHTRLSPAPPMQRRLSARSNDGFVFPTEDLVGGPDASSVFSPSGRPVPKLTVVPKPFPWHLQEEEASVVGRHKVSVDRQASGLESPWKSPGWTRREREEGKRARERAGSLLGMTVEEEEIEIPKLSQRLSNFYMTKRRLSTSPKVSRTSDGNHRPDPSPSASPDIKKSRLGSTLIPNHTIVTDLPALHHHSQSSPFPLVSPAREAISPLSPTYQHTNLHGGTTPIHTNPPSSSGLPSRRYVAQPRALRLSSGGASRAQRALGAREALKSPCAYAGKGSQRMMGEARAVLASPFGARHVGEGVSPEMKRIQRPSGLVPFGDAAARVNEDSMEEKQVGEQGGSEGVPNSVKRRIREWAMDTMQRAEEVSSVAFPRIQAQEDVVDGSPLHTATLHPPELPSFPSDETVTTMTTTTDSSGNGIPPSPTPWNGIKRILGPNPRAQETIGLGIFAGEATYSPTQHGKQGKRDMIVQVHERTERNAILSASPTPSPGTACFKFKSHSASAVPTLKSINSGSIGGDEERQRKLSSTDSVCSGVLYTMTSKTPENEPHSRRASSKLSFNSIKAVGRKASPLLEYRSQFTPPPCRSTFSPQMNGPDDPPSPFEASSDSNNSRCNSFLRELQASTNRPPIVRRTTAPVKGSPRESPEIPAMPSQPTGNIQAIGTPVHVFDNERPSPAAFMSTGLIKKGSGFSSRRFGSDHSGPTSVVDAATSLPNSLGKVKGANFLPVSPDVRTPDTPIKGHPFVAPSLPGSNLKPRLMPLLFAKHANTATLVPTSMGICTNPSPERESPSPKDDQSSLPAVDSNGTISGNSGKCPLAGGRGLRRKGSAMWARTNSGNWSNGSWSRQTAVPMDEDEPLTPTRNDDRAVIKLDFSTITPSPPVDGARHYPFAPSANLSKADVANSPTSPLKKGGFLSRLPKHRALARVSNPLLSAAYKLGEQQANMRGSGLLAPGDSKNTAKTARRVSTSSIGGADSRFERDFVLLGPIGVGEFSTVWKVREKRNGTVWAVKRGKPYIGEKDRKRQLEEVAILSTLAAASHPNVLQFQEAWEEKSQLHIRTALAECGDLATYLQTISDEGGLDEGRCWKVLHELTEGLRHIHSLGILHLDLKPANILISKDGGLQISDFGLSIRLTSLTSDGCPVVPKGNVVVREGDREYLSPEMLKGVYGTFSDVFSLGATMLEVAFNIVLPSNGEAWQKLRNDDFSDLEEHYCPSNTDFDGLATLAASVSSGCTLASDLPAKMCNVSLELFAVIRGMMNSDRCQRSTLRQLAKSGPIQRMLAVSATPELDGRMSSESRTRSSVDEWEEWTRQRARENELSPDTTKVHLPALDSCNRYALKALKPALVHETSDFLDNLLEAQ</sequence>
<protein>
    <recommendedName>
        <fullName evidence="8">Protein kinase domain-containing protein</fullName>
    </recommendedName>
</protein>
<feature type="region of interest" description="Disordered" evidence="7">
    <location>
        <begin position="68"/>
        <end position="93"/>
    </location>
</feature>
<dbReference type="InterPro" id="IPR017441">
    <property type="entry name" value="Protein_kinase_ATP_BS"/>
</dbReference>
<feature type="region of interest" description="Disordered" evidence="7">
    <location>
        <begin position="223"/>
        <end position="252"/>
    </location>
</feature>
<dbReference type="InterPro" id="IPR000719">
    <property type="entry name" value="Prot_kinase_dom"/>
</dbReference>
<feature type="region of interest" description="Disordered" evidence="7">
    <location>
        <begin position="920"/>
        <end position="1005"/>
    </location>
</feature>
<feature type="region of interest" description="Disordered" evidence="7">
    <location>
        <begin position="280"/>
        <end position="313"/>
    </location>
</feature>
<feature type="compositionally biased region" description="Low complexity" evidence="7">
    <location>
        <begin position="978"/>
        <end position="988"/>
    </location>
</feature>
<feature type="compositionally biased region" description="Basic and acidic residues" evidence="7">
    <location>
        <begin position="237"/>
        <end position="251"/>
    </location>
</feature>
<comment type="similarity">
    <text evidence="5">Belongs to the protein kinase superfamily. Ser/Thr protein kinase family. GCN2 subfamily.</text>
</comment>
<dbReference type="GO" id="GO:0005634">
    <property type="term" value="C:nucleus"/>
    <property type="evidence" value="ECO:0007669"/>
    <property type="project" value="TreeGrafter"/>
</dbReference>
<evidence type="ECO:0000259" key="8">
    <source>
        <dbReference type="PROSITE" id="PS50011"/>
    </source>
</evidence>
<dbReference type="Pfam" id="PF00069">
    <property type="entry name" value="Pkinase"/>
    <property type="match status" value="1"/>
</dbReference>
<dbReference type="Proteomes" id="UP000620104">
    <property type="component" value="Unassembled WGS sequence"/>
</dbReference>
<proteinExistence type="inferred from homology"/>
<keyword evidence="10" id="KW-1185">Reference proteome</keyword>
<dbReference type="SMART" id="SM00220">
    <property type="entry name" value="S_TKc"/>
    <property type="match status" value="1"/>
</dbReference>
<evidence type="ECO:0000256" key="7">
    <source>
        <dbReference type="SAM" id="MobiDB-lite"/>
    </source>
</evidence>
<feature type="region of interest" description="Disordered" evidence="7">
    <location>
        <begin position="1090"/>
        <end position="1112"/>
    </location>
</feature>
<evidence type="ECO:0000256" key="5">
    <source>
        <dbReference type="ARBA" id="ARBA00037982"/>
    </source>
</evidence>
<accession>A0A8H3U0E7</accession>
<dbReference type="EMBL" id="BLZA01000058">
    <property type="protein sequence ID" value="GHJ90276.1"/>
    <property type="molecule type" value="Genomic_DNA"/>
</dbReference>
<dbReference type="GO" id="GO:0004672">
    <property type="term" value="F:protein kinase activity"/>
    <property type="evidence" value="ECO:0007669"/>
    <property type="project" value="InterPro"/>
</dbReference>
<dbReference type="OrthoDB" id="5337378at2759"/>
<feature type="compositionally biased region" description="Polar residues" evidence="7">
    <location>
        <begin position="284"/>
        <end position="293"/>
    </location>
</feature>
<evidence type="ECO:0000256" key="2">
    <source>
        <dbReference type="ARBA" id="ARBA00022741"/>
    </source>
</evidence>
<organism evidence="9 10">
    <name type="scientific">Naganishia liquefaciens</name>
    <dbReference type="NCBI Taxonomy" id="104408"/>
    <lineage>
        <taxon>Eukaryota</taxon>
        <taxon>Fungi</taxon>
        <taxon>Dikarya</taxon>
        <taxon>Basidiomycota</taxon>
        <taxon>Agaricomycotina</taxon>
        <taxon>Tremellomycetes</taxon>
        <taxon>Filobasidiales</taxon>
        <taxon>Filobasidiaceae</taxon>
        <taxon>Naganishia</taxon>
    </lineage>
</organism>
<dbReference type="GO" id="GO:0005737">
    <property type="term" value="C:cytoplasm"/>
    <property type="evidence" value="ECO:0007669"/>
    <property type="project" value="TreeGrafter"/>
</dbReference>
<dbReference type="SUPFAM" id="SSF56112">
    <property type="entry name" value="Protein kinase-like (PK-like)"/>
    <property type="match status" value="1"/>
</dbReference>
<feature type="compositionally biased region" description="Polar residues" evidence="7">
    <location>
        <begin position="355"/>
        <end position="379"/>
    </location>
</feature>
<feature type="region of interest" description="Disordered" evidence="7">
    <location>
        <begin position="718"/>
        <end position="799"/>
    </location>
</feature>
<dbReference type="InterPro" id="IPR008271">
    <property type="entry name" value="Ser/Thr_kinase_AS"/>
</dbReference>
<dbReference type="Gene3D" id="3.30.200.20">
    <property type="entry name" value="Phosphorylase Kinase, domain 1"/>
    <property type="match status" value="1"/>
</dbReference>
<dbReference type="PROSITE" id="PS00108">
    <property type="entry name" value="PROTEIN_KINASE_ST"/>
    <property type="match status" value="1"/>
</dbReference>
<reference evidence="9" key="1">
    <citation type="submission" date="2020-07" db="EMBL/GenBank/DDBJ databases">
        <title>Draft Genome Sequence of a Deep-Sea Yeast, Naganishia (Cryptococcus) liquefaciens strain N6.</title>
        <authorList>
            <person name="Han Y.W."/>
            <person name="Kajitani R."/>
            <person name="Morimoto H."/>
            <person name="Parhat M."/>
            <person name="Tsubouchi H."/>
            <person name="Bakenova O."/>
            <person name="Ogata M."/>
            <person name="Argunhan B."/>
            <person name="Aoki R."/>
            <person name="Kajiwara S."/>
            <person name="Itoh T."/>
            <person name="Iwasaki H."/>
        </authorList>
    </citation>
    <scope>NUCLEOTIDE SEQUENCE</scope>
    <source>
        <strain evidence="9">N6</strain>
    </source>
</reference>
<dbReference type="PANTHER" id="PTHR11042:SF189">
    <property type="entry name" value="PROTEIN KINASE DOMAIN-CONTAINING PROTEIN"/>
    <property type="match status" value="1"/>
</dbReference>
<feature type="compositionally biased region" description="Polar residues" evidence="7">
    <location>
        <begin position="747"/>
        <end position="758"/>
    </location>
</feature>
<evidence type="ECO:0000313" key="9">
    <source>
        <dbReference type="EMBL" id="GHJ90276.1"/>
    </source>
</evidence>
<feature type="compositionally biased region" description="Low complexity" evidence="7">
    <location>
        <begin position="1"/>
        <end position="12"/>
    </location>
</feature>
<evidence type="ECO:0000256" key="4">
    <source>
        <dbReference type="ARBA" id="ARBA00022840"/>
    </source>
</evidence>
<keyword evidence="3" id="KW-0418">Kinase</keyword>
<dbReference type="PROSITE" id="PS50011">
    <property type="entry name" value="PROTEIN_KINASE_DOM"/>
    <property type="match status" value="1"/>
</dbReference>
<evidence type="ECO:0000256" key="6">
    <source>
        <dbReference type="PROSITE-ProRule" id="PRU10141"/>
    </source>
</evidence>
<name>A0A8H3U0E7_9TREE</name>
<feature type="region of interest" description="Disordered" evidence="7">
    <location>
        <begin position="535"/>
        <end position="570"/>
    </location>
</feature>
<feature type="region of interest" description="Disordered" evidence="7">
    <location>
        <begin position="355"/>
        <end position="382"/>
    </location>
</feature>
<evidence type="ECO:0000256" key="1">
    <source>
        <dbReference type="ARBA" id="ARBA00022679"/>
    </source>
</evidence>
<feature type="compositionally biased region" description="Low complexity" evidence="7">
    <location>
        <begin position="75"/>
        <end position="93"/>
    </location>
</feature>
<keyword evidence="1" id="KW-0808">Transferase</keyword>
<dbReference type="InterPro" id="IPR011009">
    <property type="entry name" value="Kinase-like_dom_sf"/>
</dbReference>
<feature type="binding site" evidence="6">
    <location>
        <position position="1154"/>
    </location>
    <ligand>
        <name>ATP</name>
        <dbReference type="ChEBI" id="CHEBI:30616"/>
    </ligand>
</feature>
<dbReference type="PROSITE" id="PS00107">
    <property type="entry name" value="PROTEIN_KINASE_ATP"/>
    <property type="match status" value="1"/>
</dbReference>
<keyword evidence="4 6" id="KW-0067">ATP-binding</keyword>